<dbReference type="Pfam" id="PF07676">
    <property type="entry name" value="PD40"/>
    <property type="match status" value="1"/>
</dbReference>
<dbReference type="PANTHER" id="PTHR36842">
    <property type="entry name" value="PROTEIN TOLB HOMOLOG"/>
    <property type="match status" value="1"/>
</dbReference>
<comment type="similarity">
    <text evidence="1">Belongs to the TolB family.</text>
</comment>
<dbReference type="Proteomes" id="UP001595975">
    <property type="component" value="Unassembled WGS sequence"/>
</dbReference>
<dbReference type="EMBL" id="JBHSOF010000018">
    <property type="protein sequence ID" value="MFC5664556.1"/>
    <property type="molecule type" value="Genomic_DNA"/>
</dbReference>
<reference evidence="5" key="1">
    <citation type="journal article" date="2019" name="Int. J. Syst. Evol. Microbiol.">
        <title>The Global Catalogue of Microorganisms (GCM) 10K type strain sequencing project: providing services to taxonomists for standard genome sequencing and annotation.</title>
        <authorList>
            <consortium name="The Broad Institute Genomics Platform"/>
            <consortium name="The Broad Institute Genome Sequencing Center for Infectious Disease"/>
            <person name="Wu L."/>
            <person name="Ma J."/>
        </authorList>
    </citation>
    <scope>NUCLEOTIDE SEQUENCE [LARGE SCALE GENOMIC DNA]</scope>
    <source>
        <strain evidence="5">CGMCC 4.1437</strain>
    </source>
</reference>
<evidence type="ECO:0000256" key="3">
    <source>
        <dbReference type="SAM" id="SignalP"/>
    </source>
</evidence>
<dbReference type="PANTHER" id="PTHR36842:SF2">
    <property type="entry name" value="SLR0505 PROTEIN"/>
    <property type="match status" value="1"/>
</dbReference>
<evidence type="ECO:0000313" key="4">
    <source>
        <dbReference type="EMBL" id="MFC5664556.1"/>
    </source>
</evidence>
<keyword evidence="3" id="KW-0732">Signal</keyword>
<sequence>MSSTTARTTARTAGAAALLVAGLLAGTAGTADAAPARAAGTARVSTGVNGAQPDGASWANGLSADGRYAVLGSDATNLVPGDTNGATDVFVRDLHTGRTERVSLTAAGAQADGSSYDGSISADGRYVVFTSTAALVPGDTNTAEDIYLRDRWTGHTERLTIGDPKREQPARDSYLASISWDGRYVAFASSRTDLVPGEVNPLANVYLLDRWSGTTRLVTRGVDGAPADRPSAAPVISGDGSKVGFTSKATNLLPAGEIGTAASPTDDHVSGRPARPGSSPAGGATGARAELTKPRHYPFYVHDVATGRLTGGSIDETGELLGASTGAFSPDGRYALFAVPVPNTPDSTGWERHFEVLVRDLRQGTVRRLPAGLPGTVTTGSSYSAVMAAGNRWVYFTSEAENLVPGDTNTATDAFTRRLPLF</sequence>
<dbReference type="SUPFAM" id="SSF82171">
    <property type="entry name" value="DPP6 N-terminal domain-like"/>
    <property type="match status" value="1"/>
</dbReference>
<dbReference type="InterPro" id="IPR011659">
    <property type="entry name" value="WD40"/>
</dbReference>
<accession>A0ABW0X5U6</accession>
<keyword evidence="5" id="KW-1185">Reference proteome</keyword>
<dbReference type="InterPro" id="IPR011042">
    <property type="entry name" value="6-blade_b-propeller_TolB-like"/>
</dbReference>
<organism evidence="4 5">
    <name type="scientific">Kitasatospora misakiensis</name>
    <dbReference type="NCBI Taxonomy" id="67330"/>
    <lineage>
        <taxon>Bacteria</taxon>
        <taxon>Bacillati</taxon>
        <taxon>Actinomycetota</taxon>
        <taxon>Actinomycetes</taxon>
        <taxon>Kitasatosporales</taxon>
        <taxon>Streptomycetaceae</taxon>
        <taxon>Kitasatospora</taxon>
    </lineage>
</organism>
<feature type="compositionally biased region" description="Low complexity" evidence="2">
    <location>
        <begin position="271"/>
        <end position="289"/>
    </location>
</feature>
<gene>
    <name evidence="4" type="ORF">ACFP3U_16375</name>
</gene>
<feature type="signal peptide" evidence="3">
    <location>
        <begin position="1"/>
        <end position="33"/>
    </location>
</feature>
<feature type="chain" id="PRO_5045810547" evidence="3">
    <location>
        <begin position="34"/>
        <end position="422"/>
    </location>
</feature>
<name>A0ABW0X5U6_9ACTN</name>
<comment type="caution">
    <text evidence="4">The sequence shown here is derived from an EMBL/GenBank/DDBJ whole genome shotgun (WGS) entry which is preliminary data.</text>
</comment>
<feature type="region of interest" description="Disordered" evidence="2">
    <location>
        <begin position="220"/>
        <end position="240"/>
    </location>
</feature>
<evidence type="ECO:0000256" key="1">
    <source>
        <dbReference type="ARBA" id="ARBA00009820"/>
    </source>
</evidence>
<feature type="region of interest" description="Disordered" evidence="2">
    <location>
        <begin position="256"/>
        <end position="289"/>
    </location>
</feature>
<protein>
    <submittedName>
        <fullName evidence="4">TolB family protein</fullName>
    </submittedName>
</protein>
<dbReference type="RefSeq" id="WP_380226251.1">
    <property type="nucleotide sequence ID" value="NZ_JBHSOF010000018.1"/>
</dbReference>
<dbReference type="Gene3D" id="2.120.10.30">
    <property type="entry name" value="TolB, C-terminal domain"/>
    <property type="match status" value="1"/>
</dbReference>
<evidence type="ECO:0000313" key="5">
    <source>
        <dbReference type="Proteomes" id="UP001595975"/>
    </source>
</evidence>
<evidence type="ECO:0000256" key="2">
    <source>
        <dbReference type="SAM" id="MobiDB-lite"/>
    </source>
</evidence>
<proteinExistence type="inferred from homology"/>